<reference evidence="2" key="3">
    <citation type="submission" date="2016-03" db="UniProtKB">
        <authorList>
            <consortium name="EnsemblProtists"/>
        </authorList>
    </citation>
    <scope>IDENTIFICATION</scope>
</reference>
<dbReference type="KEGG" id="gtt:GUITHDRAFT_106481"/>
<dbReference type="PANTHER" id="PTHR21530:SF7">
    <property type="entry name" value="TRAB DOMAIN-CONTAINING PROTEIN"/>
    <property type="match status" value="1"/>
</dbReference>
<dbReference type="OMA" id="ACTIRFF"/>
<dbReference type="STRING" id="905079.L1JIF4"/>
<evidence type="ECO:0000313" key="1">
    <source>
        <dbReference type="EMBL" id="EKX47934.1"/>
    </source>
</evidence>
<reference evidence="1 3" key="1">
    <citation type="journal article" date="2012" name="Nature">
        <title>Algal genomes reveal evolutionary mosaicism and the fate of nucleomorphs.</title>
        <authorList>
            <consortium name="DOE Joint Genome Institute"/>
            <person name="Curtis B.A."/>
            <person name="Tanifuji G."/>
            <person name="Burki F."/>
            <person name="Gruber A."/>
            <person name="Irimia M."/>
            <person name="Maruyama S."/>
            <person name="Arias M.C."/>
            <person name="Ball S.G."/>
            <person name="Gile G.H."/>
            <person name="Hirakawa Y."/>
            <person name="Hopkins J.F."/>
            <person name="Kuo A."/>
            <person name="Rensing S.A."/>
            <person name="Schmutz J."/>
            <person name="Symeonidi A."/>
            <person name="Elias M."/>
            <person name="Eveleigh R.J."/>
            <person name="Herman E.K."/>
            <person name="Klute M.J."/>
            <person name="Nakayama T."/>
            <person name="Obornik M."/>
            <person name="Reyes-Prieto A."/>
            <person name="Armbrust E.V."/>
            <person name="Aves S.J."/>
            <person name="Beiko R.G."/>
            <person name="Coutinho P."/>
            <person name="Dacks J.B."/>
            <person name="Durnford D.G."/>
            <person name="Fast N.M."/>
            <person name="Green B.R."/>
            <person name="Grisdale C.J."/>
            <person name="Hempel F."/>
            <person name="Henrissat B."/>
            <person name="Hoppner M.P."/>
            <person name="Ishida K."/>
            <person name="Kim E."/>
            <person name="Koreny L."/>
            <person name="Kroth P.G."/>
            <person name="Liu Y."/>
            <person name="Malik S.B."/>
            <person name="Maier U.G."/>
            <person name="McRose D."/>
            <person name="Mock T."/>
            <person name="Neilson J.A."/>
            <person name="Onodera N.T."/>
            <person name="Poole A.M."/>
            <person name="Pritham E.J."/>
            <person name="Richards T.A."/>
            <person name="Rocap G."/>
            <person name="Roy S.W."/>
            <person name="Sarai C."/>
            <person name="Schaack S."/>
            <person name="Shirato S."/>
            <person name="Slamovits C.H."/>
            <person name="Spencer D.F."/>
            <person name="Suzuki S."/>
            <person name="Worden A.Z."/>
            <person name="Zauner S."/>
            <person name="Barry K."/>
            <person name="Bell C."/>
            <person name="Bharti A.K."/>
            <person name="Crow J.A."/>
            <person name="Grimwood J."/>
            <person name="Kramer R."/>
            <person name="Lindquist E."/>
            <person name="Lucas S."/>
            <person name="Salamov A."/>
            <person name="McFadden G.I."/>
            <person name="Lane C.E."/>
            <person name="Keeling P.J."/>
            <person name="Gray M.W."/>
            <person name="Grigoriev I.V."/>
            <person name="Archibald J.M."/>
        </authorList>
    </citation>
    <scope>NUCLEOTIDE SEQUENCE</scope>
    <source>
        <strain evidence="1 3">CCMP2712</strain>
    </source>
</reference>
<dbReference type="EMBL" id="JH992988">
    <property type="protein sequence ID" value="EKX47934.1"/>
    <property type="molecule type" value="Genomic_DNA"/>
</dbReference>
<dbReference type="PANTHER" id="PTHR21530">
    <property type="entry name" value="PHEROMONE SHUTDOWN PROTEIN"/>
    <property type="match status" value="1"/>
</dbReference>
<name>L1JIF4_GUITC</name>
<dbReference type="AlphaFoldDB" id="L1JIF4"/>
<proteinExistence type="predicted"/>
<dbReference type="OrthoDB" id="48306at2759"/>
<dbReference type="GeneID" id="17304538"/>
<organism evidence="1">
    <name type="scientific">Guillardia theta (strain CCMP2712)</name>
    <name type="common">Cryptophyte</name>
    <dbReference type="NCBI Taxonomy" id="905079"/>
    <lineage>
        <taxon>Eukaryota</taxon>
        <taxon>Cryptophyceae</taxon>
        <taxon>Pyrenomonadales</taxon>
        <taxon>Geminigeraceae</taxon>
        <taxon>Guillardia</taxon>
    </lineage>
</organism>
<dbReference type="EnsemblProtists" id="EKX47934">
    <property type="protein sequence ID" value="EKX47934"/>
    <property type="gene ID" value="GUITHDRAFT_106481"/>
</dbReference>
<evidence type="ECO:0000313" key="3">
    <source>
        <dbReference type="Proteomes" id="UP000011087"/>
    </source>
</evidence>
<protein>
    <recommendedName>
        <fullName evidence="4">TraB domain-containing protein</fullName>
    </recommendedName>
</protein>
<dbReference type="CDD" id="cd14726">
    <property type="entry name" value="TraB_PrgY-like"/>
    <property type="match status" value="1"/>
</dbReference>
<evidence type="ECO:0008006" key="4">
    <source>
        <dbReference type="Google" id="ProtNLM"/>
    </source>
</evidence>
<dbReference type="InterPro" id="IPR046345">
    <property type="entry name" value="TraB_PrgY-like"/>
</dbReference>
<gene>
    <name evidence="1" type="ORF">GUITHDRAFT_106481</name>
</gene>
<sequence>MPVRLEELPSSTAYFYEPSSRTHVYILGTFHVSQASTEDVRQCLRLLRPRVVCLELCLDRFLCMFDSSPSKTKEERGGSIMNKSIADLFISSVYAILQRAGMESGGEFVAAVQEAKALGCSVVLGDINATDTFDELSKLVSITEMFDIPSALRGIRGFASSFTPSAGGRVDFLQVFSDSRRILELVPFSAAIFLSSSILTTIAWYAESAAGVSQASHESVDDLIVSIPLIVIFALIPRIHPVLIESRDKFLLKSILECCSLRKQLPDTREQLRNNTVLAIVGLLHVNGMLRMASSETALDEASYHAVWLNDQVSGASRRPGASAHLQEQPDT</sequence>
<dbReference type="Proteomes" id="UP000011087">
    <property type="component" value="Unassembled WGS sequence"/>
</dbReference>
<keyword evidence="3" id="KW-1185">Reference proteome</keyword>
<accession>L1JIF4</accession>
<dbReference type="PaxDb" id="55529-EKX47934"/>
<dbReference type="HOGENOM" id="CLU_837956_0_0_1"/>
<dbReference type="RefSeq" id="XP_005834914.1">
    <property type="nucleotide sequence ID" value="XM_005834857.1"/>
</dbReference>
<reference evidence="3" key="2">
    <citation type="submission" date="2012-11" db="EMBL/GenBank/DDBJ databases">
        <authorList>
            <person name="Kuo A."/>
            <person name="Curtis B.A."/>
            <person name="Tanifuji G."/>
            <person name="Burki F."/>
            <person name="Gruber A."/>
            <person name="Irimia M."/>
            <person name="Maruyama S."/>
            <person name="Arias M.C."/>
            <person name="Ball S.G."/>
            <person name="Gile G.H."/>
            <person name="Hirakawa Y."/>
            <person name="Hopkins J.F."/>
            <person name="Rensing S.A."/>
            <person name="Schmutz J."/>
            <person name="Symeonidi A."/>
            <person name="Elias M."/>
            <person name="Eveleigh R.J."/>
            <person name="Herman E.K."/>
            <person name="Klute M.J."/>
            <person name="Nakayama T."/>
            <person name="Obornik M."/>
            <person name="Reyes-Prieto A."/>
            <person name="Armbrust E.V."/>
            <person name="Aves S.J."/>
            <person name="Beiko R.G."/>
            <person name="Coutinho P."/>
            <person name="Dacks J.B."/>
            <person name="Durnford D.G."/>
            <person name="Fast N.M."/>
            <person name="Green B.R."/>
            <person name="Grisdale C."/>
            <person name="Hempe F."/>
            <person name="Henrissat B."/>
            <person name="Hoppner M.P."/>
            <person name="Ishida K.-I."/>
            <person name="Kim E."/>
            <person name="Koreny L."/>
            <person name="Kroth P.G."/>
            <person name="Liu Y."/>
            <person name="Malik S.-B."/>
            <person name="Maier U.G."/>
            <person name="McRose D."/>
            <person name="Mock T."/>
            <person name="Neilson J.A."/>
            <person name="Onodera N.T."/>
            <person name="Poole A.M."/>
            <person name="Pritham E.J."/>
            <person name="Richards T.A."/>
            <person name="Rocap G."/>
            <person name="Roy S.W."/>
            <person name="Sarai C."/>
            <person name="Schaack S."/>
            <person name="Shirato S."/>
            <person name="Slamovits C.H."/>
            <person name="Spencer D.F."/>
            <person name="Suzuki S."/>
            <person name="Worden A.Z."/>
            <person name="Zauner S."/>
            <person name="Barry K."/>
            <person name="Bell C."/>
            <person name="Bharti A.K."/>
            <person name="Crow J.A."/>
            <person name="Grimwood J."/>
            <person name="Kramer R."/>
            <person name="Lindquist E."/>
            <person name="Lucas S."/>
            <person name="Salamov A."/>
            <person name="McFadden G.I."/>
            <person name="Lane C.E."/>
            <person name="Keeling P.J."/>
            <person name="Gray M.W."/>
            <person name="Grigoriev I.V."/>
            <person name="Archibald J.M."/>
        </authorList>
    </citation>
    <scope>NUCLEOTIDE SEQUENCE</scope>
    <source>
        <strain evidence="3">CCMP2712</strain>
    </source>
</reference>
<evidence type="ECO:0000313" key="2">
    <source>
        <dbReference type="EnsemblProtists" id="EKX47934"/>
    </source>
</evidence>